<protein>
    <submittedName>
        <fullName evidence="1">Uncharacterized protein</fullName>
    </submittedName>
</protein>
<accession>A0A0F9KI89</accession>
<reference evidence="1" key="1">
    <citation type="journal article" date="2015" name="Nature">
        <title>Complex archaea that bridge the gap between prokaryotes and eukaryotes.</title>
        <authorList>
            <person name="Spang A."/>
            <person name="Saw J.H."/>
            <person name="Jorgensen S.L."/>
            <person name="Zaremba-Niedzwiedzka K."/>
            <person name="Martijn J."/>
            <person name="Lind A.E."/>
            <person name="van Eijk R."/>
            <person name="Schleper C."/>
            <person name="Guy L."/>
            <person name="Ettema T.J."/>
        </authorList>
    </citation>
    <scope>NUCLEOTIDE SEQUENCE</scope>
</reference>
<organism evidence="1">
    <name type="scientific">marine sediment metagenome</name>
    <dbReference type="NCBI Taxonomy" id="412755"/>
    <lineage>
        <taxon>unclassified sequences</taxon>
        <taxon>metagenomes</taxon>
        <taxon>ecological metagenomes</taxon>
    </lineage>
</organism>
<gene>
    <name evidence="1" type="ORF">LCGC14_1700260</name>
</gene>
<comment type="caution">
    <text evidence="1">The sequence shown here is derived from an EMBL/GenBank/DDBJ whole genome shotgun (WGS) entry which is preliminary data.</text>
</comment>
<evidence type="ECO:0000313" key="1">
    <source>
        <dbReference type="EMBL" id="KKM15015.1"/>
    </source>
</evidence>
<sequence>MVKTKELAKGLKVTFSRAEYPEGQDSVHICIGNKKMIGIYVPVGHTLDDLEMRYSPDGKGWQSLNPGS</sequence>
<dbReference type="EMBL" id="LAZR01015009">
    <property type="protein sequence ID" value="KKM15015.1"/>
    <property type="molecule type" value="Genomic_DNA"/>
</dbReference>
<name>A0A0F9KI89_9ZZZZ</name>
<proteinExistence type="predicted"/>
<dbReference type="AlphaFoldDB" id="A0A0F9KI89"/>